<evidence type="ECO:0000259" key="7">
    <source>
        <dbReference type="PROSITE" id="PS50850"/>
    </source>
</evidence>
<dbReference type="PANTHER" id="PTHR23531">
    <property type="entry name" value="QUINOLENE RESISTANCE PROTEIN NORA"/>
    <property type="match status" value="1"/>
</dbReference>
<dbReference type="EMBL" id="JBEDNQ010000015">
    <property type="protein sequence ID" value="MEQ3554533.1"/>
    <property type="molecule type" value="Genomic_DNA"/>
</dbReference>
<dbReference type="SUPFAM" id="SSF103473">
    <property type="entry name" value="MFS general substrate transporter"/>
    <property type="match status" value="1"/>
</dbReference>
<keyword evidence="4 6" id="KW-0472">Membrane</keyword>
<feature type="transmembrane region" description="Helical" evidence="6">
    <location>
        <begin position="71"/>
        <end position="90"/>
    </location>
</feature>
<feature type="transmembrane region" description="Helical" evidence="6">
    <location>
        <begin position="133"/>
        <end position="152"/>
    </location>
</feature>
<dbReference type="InterPro" id="IPR052714">
    <property type="entry name" value="MFS_Exporter"/>
</dbReference>
<protein>
    <submittedName>
        <fullName evidence="8">MFS transporter</fullName>
    </submittedName>
</protein>
<feature type="transmembrane region" description="Helical" evidence="6">
    <location>
        <begin position="96"/>
        <end position="121"/>
    </location>
</feature>
<name>A0ABV1KKV6_9PSEU</name>
<dbReference type="InterPro" id="IPR036259">
    <property type="entry name" value="MFS_trans_sf"/>
</dbReference>
<sequence>MTAPRFRLLLLATAIAFGGYALLLPVVPLWVARGGSGAFGAGLTTGVLMAVTVATQLLVPAMLRWVGHRPVLVTGSLLLGVPAPLLALSAELAPVLALSAVRGVGFGMVTVAGSALVAELVEPSAHGRASARYGYAVGLPQLVFLPAGVAVVEVLGFTGVFLLAGATPVAGALVVAFVRGPRPERRRGRVPGPRGADREAGADPSPSGRVPADAGGPGARSRGRRWPAAPILAMLGCSTAQGGVITFAPLAVPGATVAVPAALFATALGAVLGRGWAGARTDRSSRPGALLPAGTLLAAAGLLGVLAAPLTPVLLVLGAAAVGAGFGVVQNDAVVALFAAAGPQHYGGASAAWNIAFDAGTGLGASGLGAIAEPFGFAAAFGTTAVVLLVLAPLVRRRPAA</sequence>
<evidence type="ECO:0000313" key="8">
    <source>
        <dbReference type="EMBL" id="MEQ3554533.1"/>
    </source>
</evidence>
<dbReference type="InterPro" id="IPR011701">
    <property type="entry name" value="MFS"/>
</dbReference>
<feature type="transmembrane region" description="Helical" evidence="6">
    <location>
        <begin position="39"/>
        <end position="59"/>
    </location>
</feature>
<proteinExistence type="predicted"/>
<evidence type="ECO:0000313" key="9">
    <source>
        <dbReference type="Proteomes" id="UP001494902"/>
    </source>
</evidence>
<evidence type="ECO:0000256" key="3">
    <source>
        <dbReference type="ARBA" id="ARBA00022989"/>
    </source>
</evidence>
<keyword evidence="3 6" id="KW-1133">Transmembrane helix</keyword>
<feature type="domain" description="Major facilitator superfamily (MFS) profile" evidence="7">
    <location>
        <begin position="5"/>
        <end position="400"/>
    </location>
</feature>
<dbReference type="PANTHER" id="PTHR23531:SF1">
    <property type="entry name" value="QUINOLENE RESISTANCE PROTEIN NORA"/>
    <property type="match status" value="1"/>
</dbReference>
<comment type="subcellular location">
    <subcellularLocation>
        <location evidence="1">Cell membrane</location>
        <topology evidence="1">Multi-pass membrane protein</topology>
    </subcellularLocation>
</comment>
<evidence type="ECO:0000256" key="1">
    <source>
        <dbReference type="ARBA" id="ARBA00004651"/>
    </source>
</evidence>
<feature type="transmembrane region" description="Helical" evidence="6">
    <location>
        <begin position="377"/>
        <end position="395"/>
    </location>
</feature>
<accession>A0ABV1KKV6</accession>
<feature type="transmembrane region" description="Helical" evidence="6">
    <location>
        <begin position="158"/>
        <end position="178"/>
    </location>
</feature>
<dbReference type="Gene3D" id="1.20.1250.20">
    <property type="entry name" value="MFS general substrate transporter like domains"/>
    <property type="match status" value="2"/>
</dbReference>
<feature type="transmembrane region" description="Helical" evidence="6">
    <location>
        <begin position="257"/>
        <end position="277"/>
    </location>
</feature>
<feature type="transmembrane region" description="Helical" evidence="6">
    <location>
        <begin position="229"/>
        <end position="251"/>
    </location>
</feature>
<gene>
    <name evidence="8" type="ORF">WIS52_29040</name>
</gene>
<dbReference type="Pfam" id="PF07690">
    <property type="entry name" value="MFS_1"/>
    <property type="match status" value="1"/>
</dbReference>
<keyword evidence="9" id="KW-1185">Reference proteome</keyword>
<evidence type="ECO:0000256" key="4">
    <source>
        <dbReference type="ARBA" id="ARBA00023136"/>
    </source>
</evidence>
<evidence type="ECO:0000256" key="2">
    <source>
        <dbReference type="ARBA" id="ARBA00022692"/>
    </source>
</evidence>
<feature type="transmembrane region" description="Helical" evidence="6">
    <location>
        <begin position="289"/>
        <end position="308"/>
    </location>
</feature>
<feature type="transmembrane region" description="Helical" evidence="6">
    <location>
        <begin position="351"/>
        <end position="371"/>
    </location>
</feature>
<evidence type="ECO:0000256" key="6">
    <source>
        <dbReference type="SAM" id="Phobius"/>
    </source>
</evidence>
<comment type="caution">
    <text evidence="8">The sequence shown here is derived from an EMBL/GenBank/DDBJ whole genome shotgun (WGS) entry which is preliminary data.</text>
</comment>
<dbReference type="InterPro" id="IPR020846">
    <property type="entry name" value="MFS_dom"/>
</dbReference>
<dbReference type="RefSeq" id="WP_349301607.1">
    <property type="nucleotide sequence ID" value="NZ_JBEDNQ010000015.1"/>
</dbReference>
<evidence type="ECO:0000256" key="5">
    <source>
        <dbReference type="SAM" id="MobiDB-lite"/>
    </source>
</evidence>
<feature type="region of interest" description="Disordered" evidence="5">
    <location>
        <begin position="184"/>
        <end position="224"/>
    </location>
</feature>
<feature type="transmembrane region" description="Helical" evidence="6">
    <location>
        <begin position="314"/>
        <end position="339"/>
    </location>
</feature>
<organism evidence="8 9">
    <name type="scientific">Pseudonocardia nematodicida</name>
    <dbReference type="NCBI Taxonomy" id="1206997"/>
    <lineage>
        <taxon>Bacteria</taxon>
        <taxon>Bacillati</taxon>
        <taxon>Actinomycetota</taxon>
        <taxon>Actinomycetes</taxon>
        <taxon>Pseudonocardiales</taxon>
        <taxon>Pseudonocardiaceae</taxon>
        <taxon>Pseudonocardia</taxon>
    </lineage>
</organism>
<reference evidence="8 9" key="1">
    <citation type="submission" date="2024-03" db="EMBL/GenBank/DDBJ databases">
        <title>Draft genome sequence of Pseudonocardia nematodicida JCM 31783.</title>
        <authorList>
            <person name="Butdee W."/>
            <person name="Duangmal K."/>
        </authorList>
    </citation>
    <scope>NUCLEOTIDE SEQUENCE [LARGE SCALE GENOMIC DNA]</scope>
    <source>
        <strain evidence="8 9">JCM 31783</strain>
    </source>
</reference>
<keyword evidence="2 6" id="KW-0812">Transmembrane</keyword>
<dbReference type="Proteomes" id="UP001494902">
    <property type="component" value="Unassembled WGS sequence"/>
</dbReference>
<dbReference type="PROSITE" id="PS50850">
    <property type="entry name" value="MFS"/>
    <property type="match status" value="1"/>
</dbReference>